<dbReference type="KEGG" id="rpod:E0E05_04470"/>
<dbReference type="RefSeq" id="WP_131615629.1">
    <property type="nucleotide sequence ID" value="NZ_CP036532.1"/>
</dbReference>
<protein>
    <submittedName>
        <fullName evidence="2">Uncharacterized protein</fullName>
    </submittedName>
</protein>
<keyword evidence="3" id="KW-1185">Reference proteome</keyword>
<dbReference type="EMBL" id="CP036532">
    <property type="protein sequence ID" value="QBK29918.1"/>
    <property type="molecule type" value="Genomic_DNA"/>
</dbReference>
<dbReference type="GeneID" id="90766542"/>
<accession>A0A4V1A3Q3</accession>
<keyword evidence="1" id="KW-0812">Transmembrane</keyword>
<keyword evidence="1" id="KW-0472">Membrane</keyword>
<evidence type="ECO:0000256" key="1">
    <source>
        <dbReference type="SAM" id="Phobius"/>
    </source>
</evidence>
<dbReference type="Proteomes" id="UP000293719">
    <property type="component" value="Chromosome"/>
</dbReference>
<gene>
    <name evidence="2" type="ORF">E0E05_04470</name>
</gene>
<keyword evidence="1" id="KW-1133">Transmembrane helix</keyword>
<proteinExistence type="predicted"/>
<dbReference type="AlphaFoldDB" id="A0A4V1A3Q3"/>
<reference evidence="2 3" key="1">
    <citation type="journal article" date="2017" name="Int. J. Syst. Evol. Microbiol.">
        <title>Roseitalea porphyridii gen. nov., sp. nov., isolated from a red alga, and reclassification of Hoeflea suaedae Chung et al. 2013 as Pseudohoeflea suaedae gen. nov., comb. nov.</title>
        <authorList>
            <person name="Hyeon J.W."/>
            <person name="Jeong S.E."/>
            <person name="Baek K."/>
            <person name="Jeon C.O."/>
        </authorList>
    </citation>
    <scope>NUCLEOTIDE SEQUENCE [LARGE SCALE GENOMIC DNA]</scope>
    <source>
        <strain evidence="2 3">MA7-20</strain>
    </source>
</reference>
<name>A0A4V1A3Q3_9HYPH</name>
<sequence>MTEDQFQSLKSMIEAMSARMEARFEQVDRRFEQVDKRFEHVDERLTGIDKDLMRIDAVLATKPDTGAIYAVAFTMMVGTVGMVFGAVLVANALGWLN</sequence>
<evidence type="ECO:0000313" key="2">
    <source>
        <dbReference type="EMBL" id="QBK29918.1"/>
    </source>
</evidence>
<dbReference type="Gene3D" id="3.90.20.10">
    <property type="match status" value="1"/>
</dbReference>
<feature type="transmembrane region" description="Helical" evidence="1">
    <location>
        <begin position="67"/>
        <end position="96"/>
    </location>
</feature>
<evidence type="ECO:0000313" key="3">
    <source>
        <dbReference type="Proteomes" id="UP000293719"/>
    </source>
</evidence>
<organism evidence="2 3">
    <name type="scientific">Roseitalea porphyridii</name>
    <dbReference type="NCBI Taxonomy" id="1852022"/>
    <lineage>
        <taxon>Bacteria</taxon>
        <taxon>Pseudomonadati</taxon>
        <taxon>Pseudomonadota</taxon>
        <taxon>Alphaproteobacteria</taxon>
        <taxon>Hyphomicrobiales</taxon>
        <taxon>Ahrensiaceae</taxon>
        <taxon>Roseitalea</taxon>
    </lineage>
</organism>